<feature type="chain" id="PRO_5016148817" evidence="1">
    <location>
        <begin position="24"/>
        <end position="205"/>
    </location>
</feature>
<sequence>MNSLCRWALTALLCMGLAITAYEGRQPQALPTLPGQRLSPSSLAVGDWLFRLGTSTDSRIVEQVSGSRFSHVGMVVATTPTVLIVHATTDDDPAHPNQVLLTPLDEFLKPDMARHFAVARPTFLNPEQKERIAQYLKSTLGRTFVLEPRDKPHLYCTTLLAEAIATQLPSFAPRWTSLDVPVFRGDYLFPQAFADYPGLEWIYRQ</sequence>
<dbReference type="Gene3D" id="3.90.1720.10">
    <property type="entry name" value="endopeptidase domain like (from Nostoc punctiforme)"/>
    <property type="match status" value="1"/>
</dbReference>
<dbReference type="Pfam" id="PF05708">
    <property type="entry name" value="Peptidase_C92"/>
    <property type="match status" value="1"/>
</dbReference>
<keyword evidence="1" id="KW-0732">Signal</keyword>
<gene>
    <name evidence="2" type="ORF">NCTC11842_02927</name>
</gene>
<name>A0A2X2CJ32_PSELU</name>
<dbReference type="EMBL" id="UAUF01000012">
    <property type="protein sequence ID" value="SPZ08702.1"/>
    <property type="molecule type" value="Genomic_DNA"/>
</dbReference>
<dbReference type="RefSeq" id="WP_010795116.1">
    <property type="nucleotide sequence ID" value="NZ_CP044086.1"/>
</dbReference>
<dbReference type="Proteomes" id="UP000250443">
    <property type="component" value="Unassembled WGS sequence"/>
</dbReference>
<proteinExistence type="predicted"/>
<dbReference type="SUPFAM" id="SSF54001">
    <property type="entry name" value="Cysteine proteinases"/>
    <property type="match status" value="1"/>
</dbReference>
<reference evidence="2 3" key="1">
    <citation type="submission" date="2018-06" db="EMBL/GenBank/DDBJ databases">
        <authorList>
            <consortium name="Pathogen Informatics"/>
            <person name="Doyle S."/>
        </authorList>
    </citation>
    <scope>NUCLEOTIDE SEQUENCE [LARGE SCALE GENOMIC DNA]</scope>
    <source>
        <strain evidence="2 3">NCTC11842</strain>
    </source>
</reference>
<dbReference type="InterPro" id="IPR024453">
    <property type="entry name" value="Peptidase_C92"/>
</dbReference>
<evidence type="ECO:0000313" key="3">
    <source>
        <dbReference type="Proteomes" id="UP000250443"/>
    </source>
</evidence>
<evidence type="ECO:0000313" key="2">
    <source>
        <dbReference type="EMBL" id="SPZ08702.1"/>
    </source>
</evidence>
<feature type="signal peptide" evidence="1">
    <location>
        <begin position="1"/>
        <end position="23"/>
    </location>
</feature>
<dbReference type="InterPro" id="IPR038765">
    <property type="entry name" value="Papain-like_cys_pep_sf"/>
</dbReference>
<dbReference type="AlphaFoldDB" id="A0A2X2CJ32"/>
<accession>A0A2X2CJ32</accession>
<protein>
    <submittedName>
        <fullName evidence="2">Orthopoxvirus protein of uncharacterized function (DUF830)</fullName>
    </submittedName>
</protein>
<evidence type="ECO:0000256" key="1">
    <source>
        <dbReference type="SAM" id="SignalP"/>
    </source>
</evidence>
<organism evidence="2 3">
    <name type="scientific">Pseudomonas luteola</name>
    <dbReference type="NCBI Taxonomy" id="47886"/>
    <lineage>
        <taxon>Bacteria</taxon>
        <taxon>Pseudomonadati</taxon>
        <taxon>Pseudomonadota</taxon>
        <taxon>Gammaproteobacteria</taxon>
        <taxon>Pseudomonadales</taxon>
        <taxon>Pseudomonadaceae</taxon>
        <taxon>Pseudomonas</taxon>
    </lineage>
</organism>